<protein>
    <recommendedName>
        <fullName evidence="3 4">Tyrosinase copper-binding domain-containing protein</fullName>
    </recommendedName>
</protein>
<evidence type="ECO:0000313" key="5">
    <source>
        <dbReference type="EMBL" id="KAH6653501.1"/>
    </source>
</evidence>
<sequence length="366" mass="40767">MKFSQVLSCALGAATTVSATPPLIAKRAPTDPLPNEKFGWFSTISLEDARSGILKSHNASSSTGEPKIAPIDDPIDNVISVAIGCDNPNQRFEWRDYSDTDRHAFAAAFKCLMDAPSSGRFPPSQSRYEDLVRVHQMMANTIHGNSIFLLWHRYYVWTLEQILRDECGFDRAFPWWDETLDAGNFSSSSIFTPDFFGSLRTSTNDQYICVTDVYFANAVAHIGPGSGFQDHCLSRAVDESLTAQCNKNFVNICNSRDNYSDMENCAELGPHAYGHNGIGSVMADASSSPQDPTFFLHHLFVDRNFWLWQDGDASRKTKINGCIDNSSPCTPLTLDTVINVQGLRPNVTVRDVIDTQNGVICYYYTY</sequence>
<keyword evidence="2" id="KW-0732">Signal</keyword>
<dbReference type="Pfam" id="PF00264">
    <property type="entry name" value="Tyrosinase"/>
    <property type="match status" value="1"/>
</dbReference>
<dbReference type="GeneID" id="70127044"/>
<dbReference type="InterPro" id="IPR008922">
    <property type="entry name" value="Di-copper_centre_dom_sf"/>
</dbReference>
<dbReference type="PRINTS" id="PR00092">
    <property type="entry name" value="TYROSINASE"/>
</dbReference>
<feature type="chain" id="PRO_5040296109" description="Tyrosinase copper-binding domain-containing protein" evidence="2">
    <location>
        <begin position="20"/>
        <end position="366"/>
    </location>
</feature>
<evidence type="ECO:0000313" key="6">
    <source>
        <dbReference type="Proteomes" id="UP000758603"/>
    </source>
</evidence>
<accession>A0A9P8UJU9</accession>
<proteinExistence type="predicted"/>
<dbReference type="AlphaFoldDB" id="A0A9P8UJU9"/>
<dbReference type="InterPro" id="IPR050316">
    <property type="entry name" value="Tyrosinase/Hemocyanin"/>
</dbReference>
<keyword evidence="1" id="KW-0479">Metal-binding</keyword>
<evidence type="ECO:0000256" key="1">
    <source>
        <dbReference type="ARBA" id="ARBA00022723"/>
    </source>
</evidence>
<reference evidence="5" key="1">
    <citation type="journal article" date="2021" name="Nat. Commun.">
        <title>Genetic determinants of endophytism in the Arabidopsis root mycobiome.</title>
        <authorList>
            <person name="Mesny F."/>
            <person name="Miyauchi S."/>
            <person name="Thiergart T."/>
            <person name="Pickel B."/>
            <person name="Atanasova L."/>
            <person name="Karlsson M."/>
            <person name="Huettel B."/>
            <person name="Barry K.W."/>
            <person name="Haridas S."/>
            <person name="Chen C."/>
            <person name="Bauer D."/>
            <person name="Andreopoulos W."/>
            <person name="Pangilinan J."/>
            <person name="LaButti K."/>
            <person name="Riley R."/>
            <person name="Lipzen A."/>
            <person name="Clum A."/>
            <person name="Drula E."/>
            <person name="Henrissat B."/>
            <person name="Kohler A."/>
            <person name="Grigoriev I.V."/>
            <person name="Martin F.M."/>
            <person name="Hacquard S."/>
        </authorList>
    </citation>
    <scope>NUCLEOTIDE SEQUENCE</scope>
    <source>
        <strain evidence="5">MPI-SDFR-AT-0073</strain>
    </source>
</reference>
<dbReference type="InterPro" id="IPR002227">
    <property type="entry name" value="Tyrosinase_Cu-bd"/>
</dbReference>
<dbReference type="PROSITE" id="PS00498">
    <property type="entry name" value="TYROSINASE_2"/>
    <property type="match status" value="1"/>
</dbReference>
<dbReference type="OrthoDB" id="6132182at2759"/>
<dbReference type="Gene3D" id="1.10.1280.10">
    <property type="entry name" value="Di-copper center containing domain from catechol oxidase"/>
    <property type="match status" value="1"/>
</dbReference>
<dbReference type="SUPFAM" id="SSF48056">
    <property type="entry name" value="Di-copper centre-containing domain"/>
    <property type="match status" value="1"/>
</dbReference>
<dbReference type="PANTHER" id="PTHR11474">
    <property type="entry name" value="TYROSINASE FAMILY MEMBER"/>
    <property type="match status" value="1"/>
</dbReference>
<feature type="domain" description="Tyrosinase copper-binding" evidence="4">
    <location>
        <begin position="291"/>
        <end position="302"/>
    </location>
</feature>
<dbReference type="PANTHER" id="PTHR11474:SF116">
    <property type="entry name" value="TYROSINASE"/>
    <property type="match status" value="1"/>
</dbReference>
<feature type="signal peptide" evidence="2">
    <location>
        <begin position="1"/>
        <end position="19"/>
    </location>
</feature>
<name>A0A9P8UJU9_9PEZI</name>
<dbReference type="GO" id="GO:0046872">
    <property type="term" value="F:metal ion binding"/>
    <property type="evidence" value="ECO:0007669"/>
    <property type="project" value="UniProtKB-KW"/>
</dbReference>
<dbReference type="Proteomes" id="UP000758603">
    <property type="component" value="Unassembled WGS sequence"/>
</dbReference>
<dbReference type="EMBL" id="JAGPXC010000005">
    <property type="protein sequence ID" value="KAH6653501.1"/>
    <property type="molecule type" value="Genomic_DNA"/>
</dbReference>
<comment type="caution">
    <text evidence="5">The sequence shown here is derived from an EMBL/GenBank/DDBJ whole genome shotgun (WGS) entry which is preliminary data.</text>
</comment>
<evidence type="ECO:0000259" key="3">
    <source>
        <dbReference type="PROSITE" id="PS00497"/>
    </source>
</evidence>
<dbReference type="PROSITE" id="PS00497">
    <property type="entry name" value="TYROSINASE_1"/>
    <property type="match status" value="1"/>
</dbReference>
<feature type="domain" description="Tyrosinase copper-binding" evidence="3">
    <location>
        <begin position="143"/>
        <end position="160"/>
    </location>
</feature>
<gene>
    <name evidence="5" type="ORF">BKA67DRAFT_520111</name>
</gene>
<dbReference type="GO" id="GO:0016491">
    <property type="term" value="F:oxidoreductase activity"/>
    <property type="evidence" value="ECO:0007669"/>
    <property type="project" value="InterPro"/>
</dbReference>
<organism evidence="5 6">
    <name type="scientific">Truncatella angustata</name>
    <dbReference type="NCBI Taxonomy" id="152316"/>
    <lineage>
        <taxon>Eukaryota</taxon>
        <taxon>Fungi</taxon>
        <taxon>Dikarya</taxon>
        <taxon>Ascomycota</taxon>
        <taxon>Pezizomycotina</taxon>
        <taxon>Sordariomycetes</taxon>
        <taxon>Xylariomycetidae</taxon>
        <taxon>Amphisphaeriales</taxon>
        <taxon>Sporocadaceae</taxon>
        <taxon>Truncatella</taxon>
    </lineage>
</organism>
<dbReference type="RefSeq" id="XP_045957778.1">
    <property type="nucleotide sequence ID" value="XM_046098152.1"/>
</dbReference>
<evidence type="ECO:0000259" key="4">
    <source>
        <dbReference type="PROSITE" id="PS00498"/>
    </source>
</evidence>
<keyword evidence="6" id="KW-1185">Reference proteome</keyword>
<evidence type="ECO:0000256" key="2">
    <source>
        <dbReference type="SAM" id="SignalP"/>
    </source>
</evidence>